<proteinExistence type="predicted"/>
<keyword evidence="7" id="KW-1185">Reference proteome</keyword>
<dbReference type="Pfam" id="PF03534">
    <property type="entry name" value="SpvB"/>
    <property type="match status" value="1"/>
</dbReference>
<accession>A0A9X2ZBN3</accession>
<dbReference type="RefSeq" id="WP_264206434.1">
    <property type="nucleotide sequence ID" value="NZ_JAOZEW010000011.1"/>
</dbReference>
<evidence type="ECO:0000313" key="6">
    <source>
        <dbReference type="EMBL" id="MCV9928321.1"/>
    </source>
</evidence>
<dbReference type="Proteomes" id="UP001151079">
    <property type="component" value="Unassembled WGS sequence"/>
</dbReference>
<gene>
    <name evidence="6" type="ORF">OIU83_11680</name>
</gene>
<protein>
    <submittedName>
        <fullName evidence="6">FG-GAP-like repeat-containing protein</fullName>
    </submittedName>
</protein>
<dbReference type="InterPro" id="IPR003284">
    <property type="entry name" value="Sal_SpvB"/>
</dbReference>
<sequence length="2126" mass="234943">MKHFYFTLIFLSLSFFVNAQGTTPTGNSTEVGVTEGELSVSLSGSATYSIPIAVPSGINGVVPQISLVYNSQAGSGIAGEGWGISGVSSITRIPSTKFHDGIIDAVDFDSLDRFAFDGQRLVVKSGTSGVYGANGTVYETERFSNVKITSYGVNPLGANYGPAYFQIEYPDGSIAQYGNTSESRSLLEWSITYWQNPQGVRINYSYVTTNNTLRLTEISYGGMGAPGSNILNSIQFNYISRFNPIEIYVGGQSIINNYKLDVISIKNFAAGFRNYKLEYINNSDLLSKITEKSGDNILAYNPTVFTYNSTKHDLVHSNLTAKLSVGDITALDFETVSGDFDGDGNMDFLLYPKIGPDAKKMYYLFSNIKSIANIPVNMGYKHMVGSFETIFPVSWLSSQNKLIPMQGWCTVVINPTTFTTSFNNYSIGTPIYGQGGKSYDFPKLIYFSEDPSARCNNPRPPTEYQENIPKEYVSGDFNGDGITDVLVIEKNMDYSYYAPCDINGNYVYYNTTRKSNAFFVDLDSRKTIDFVSITNNLNIDAAEQLQVADFNGDGKADLLVFKSGSVRVFSLNDANKLELLFTTTDTAIQIDKPILVGDYNGDGKSDFLIPSASGSDVWNKFTSTGTGFVKLSRSLQGITFSTNTSLKTNRYIASDYDKDGKTDLTNIVVNRNQTDTSGSISMTCFRNVNGYISVTDSRTVYTTSDVAIGINTLPIYLPSNNKNTHNGVLTSIFDVAFIINDKIQYFYNTKNSITDKELNSVTIGNGVKKIITYQPLDANYNGGYDAVYRSSDNIESYPGIDIVIAPNFKVVSQLEKQSSAGSSKQSFKYYGGVSNVEGLGFLGFRSTMRTNWYNDPSKIISSISRFDVGQRGANTENYTVLGLHDPLKTTRTDQTPRVLVKEGDYTVTSTDNLIATQRIILKPNTWIKSGSTFTAKINADANSAGDSPTEFIVKSILTYESDVLPNKVFKIQNTNNKQYNGLENTNSETNIVYDDNNNPTQSTTVLRERGTTIQTTVANVVYENQTTTSPYYIGRTKSKSQTVISSGDSMNSSEIYEYGSGSESNLLKTIQKYGNNTSAIIETNGYDTFGNITTKTISASGVTDRKTSFIYDPTGRFLKESTDIEGFKTAFDYNPNSTLKSETKQTELGIWNNALVTGYEYDSWFKKTTITDYLGKTHTYAYIRQSEKAKITLTGNTDDSYSEELFDDLGRKIRSGIKDIQGNMSYKDYKYDIYDRNFSVSEPNTGSPLWNTTLYDVYGRPETITDFKGKVLTIKYDKRTTTVTDGSTGQIKISTKNAMGNVITMLEAPIGGTVNYSYFANGNLKETNYNGNKITMTQDGWGHKTSLTDPSAGMYTYEYNALGENTQETTPNGTTTYKLNDWGKLETKTIVGNNTNSTTQYLYTPDSKLLQKTIYTDTGDAGKTIITDYTYDAKKRLETTSETTGYGAVFTKKIEYDAWGRVDKEINTATLNGKSSTTSIQKEYKNGFAYKINEIKNGQITKTLWETTEINARGQLTKAALGNGIVINNAYDSYGYVTNMKHTLGTVTTMELGTNFDSQRGNLKWRKNSLFGNVTENFNYDTQDRLTEFPNGLGVQESQAYEDDGRIKSNTLGVYNYTNTGKKYQNTSITLTPEALPYYETKPLQTVSYNTFKSPVEIVEEGIDKISFVYNDNNNRSVMFYGGLGLKQTRIYRKHYSADGTMEIKENTQTGAVEFVTYLGGDGYSAPVVYKKTYNSAGAAQEQTLYLHRDYQGSILAITNETGVILEKRQFDAWGAIIKVQDSAGNILNGLTILDRGYTGHEHLQSVGLIHMNGRLYDPKLHRFLQPDNFVQDPANTQNFNRYGYVLNNPLKYTDPSGELKINWNDIVAAVAIAVGTVLSATGVATAVGAVLIGAGVAHFGATYAEYTRTGDWNAASNNAGISFSATITTDFGYNNSKDAANGVAQNGSIVKPKTVNNDGEDQGNGRDNFSTISNYTGFIGDIGATANFNGRYYFSDMDNTYFDLKNFSKWGGYLGTAANTYGISTGIYDVYNAKNQQEMDLATASLTFDASVIAVSRYYPVVGIGVGTLRIIGDSEVYHNAQYEGKREAYFKKYGSYPNGVNQTAIISQSSGMYRECPTCPLKFR</sequence>
<evidence type="ECO:0000313" key="7">
    <source>
        <dbReference type="Proteomes" id="UP001151079"/>
    </source>
</evidence>
<dbReference type="InterPro" id="IPR022385">
    <property type="entry name" value="Rhs_assc_core"/>
</dbReference>
<dbReference type="EMBL" id="JAOZEW010000011">
    <property type="protein sequence ID" value="MCV9928321.1"/>
    <property type="molecule type" value="Genomic_DNA"/>
</dbReference>
<keyword evidence="4" id="KW-0843">Virulence</keyword>
<feature type="signal peptide" evidence="5">
    <location>
        <begin position="1"/>
        <end position="19"/>
    </location>
</feature>
<dbReference type="InterPro" id="IPR013517">
    <property type="entry name" value="FG-GAP"/>
</dbReference>
<evidence type="ECO:0000256" key="5">
    <source>
        <dbReference type="SAM" id="SignalP"/>
    </source>
</evidence>
<dbReference type="Gene3D" id="2.40.128.340">
    <property type="match status" value="1"/>
</dbReference>
<dbReference type="PANTHER" id="PTHR32305:SF15">
    <property type="entry name" value="PROTEIN RHSA-RELATED"/>
    <property type="match status" value="1"/>
</dbReference>
<evidence type="ECO:0000256" key="4">
    <source>
        <dbReference type="ARBA" id="ARBA00023026"/>
    </source>
</evidence>
<dbReference type="SUPFAM" id="SSF69318">
    <property type="entry name" value="Integrin alpha N-terminal domain"/>
    <property type="match status" value="1"/>
</dbReference>
<dbReference type="GO" id="GO:0005737">
    <property type="term" value="C:cytoplasm"/>
    <property type="evidence" value="ECO:0007669"/>
    <property type="project" value="InterPro"/>
</dbReference>
<keyword evidence="3 5" id="KW-0732">Signal</keyword>
<dbReference type="InterPro" id="IPR050708">
    <property type="entry name" value="T6SS_VgrG/RHS"/>
</dbReference>
<dbReference type="NCBIfam" id="TIGR03696">
    <property type="entry name" value="Rhs_assc_core"/>
    <property type="match status" value="1"/>
</dbReference>
<dbReference type="Pfam" id="PF13517">
    <property type="entry name" value="FG-GAP_3"/>
    <property type="match status" value="1"/>
</dbReference>
<reference evidence="6" key="1">
    <citation type="submission" date="2022-10" db="EMBL/GenBank/DDBJ databases">
        <title>Two novel species of Flavobacterium.</title>
        <authorList>
            <person name="Liu Q."/>
            <person name="Xin Y.-H."/>
        </authorList>
    </citation>
    <scope>NUCLEOTIDE SEQUENCE</scope>
    <source>
        <strain evidence="6">LS1R49</strain>
    </source>
</reference>
<dbReference type="PANTHER" id="PTHR32305">
    <property type="match status" value="1"/>
</dbReference>
<name>A0A9X2ZBN3_9FLAO</name>
<comment type="caution">
    <text evidence="6">The sequence shown here is derived from an EMBL/GenBank/DDBJ whole genome shotgun (WGS) entry which is preliminary data.</text>
</comment>
<organism evidence="6 7">
    <name type="scientific">Flavobacterium shii</name>
    <dbReference type="NCBI Taxonomy" id="2987687"/>
    <lineage>
        <taxon>Bacteria</taxon>
        <taxon>Pseudomonadati</taxon>
        <taxon>Bacteroidota</taxon>
        <taxon>Flavobacteriia</taxon>
        <taxon>Flavobacteriales</taxon>
        <taxon>Flavobacteriaceae</taxon>
        <taxon>Flavobacterium</taxon>
    </lineage>
</organism>
<dbReference type="GO" id="GO:0005576">
    <property type="term" value="C:extracellular region"/>
    <property type="evidence" value="ECO:0007669"/>
    <property type="project" value="UniProtKB-SubCell"/>
</dbReference>
<dbReference type="Gene3D" id="2.180.10.10">
    <property type="entry name" value="RHS repeat-associated core"/>
    <property type="match status" value="2"/>
</dbReference>
<evidence type="ECO:0000256" key="1">
    <source>
        <dbReference type="ARBA" id="ARBA00004613"/>
    </source>
</evidence>
<evidence type="ECO:0000256" key="2">
    <source>
        <dbReference type="ARBA" id="ARBA00022525"/>
    </source>
</evidence>
<dbReference type="InterPro" id="IPR028994">
    <property type="entry name" value="Integrin_alpha_N"/>
</dbReference>
<keyword evidence="2" id="KW-0964">Secreted</keyword>
<comment type="subcellular location">
    <subcellularLocation>
        <location evidence="1">Secreted</location>
    </subcellularLocation>
</comment>
<evidence type="ECO:0000256" key="3">
    <source>
        <dbReference type="ARBA" id="ARBA00022729"/>
    </source>
</evidence>
<feature type="chain" id="PRO_5040722068" evidence="5">
    <location>
        <begin position="20"/>
        <end position="2126"/>
    </location>
</feature>